<feature type="compositionally biased region" description="Low complexity" evidence="11">
    <location>
        <begin position="258"/>
        <end position="273"/>
    </location>
</feature>
<dbReference type="Gene3D" id="1.50.40.10">
    <property type="entry name" value="Mitochondrial carrier domain"/>
    <property type="match status" value="2"/>
</dbReference>
<evidence type="ECO:0000313" key="13">
    <source>
        <dbReference type="Proteomes" id="UP000247498"/>
    </source>
</evidence>
<reference evidence="12 13" key="1">
    <citation type="journal article" date="2018" name="Sci. Rep.">
        <title>Raphidocelis subcapitata (=Pseudokirchneriella subcapitata) provides an insight into genome evolution and environmental adaptations in the Sphaeropleales.</title>
        <authorList>
            <person name="Suzuki S."/>
            <person name="Yamaguchi H."/>
            <person name="Nakajima N."/>
            <person name="Kawachi M."/>
        </authorList>
    </citation>
    <scope>NUCLEOTIDE SEQUENCE [LARGE SCALE GENOMIC DNA]</scope>
    <source>
        <strain evidence="12 13">NIES-35</strain>
    </source>
</reference>
<dbReference type="PANTHER" id="PTHR45624">
    <property type="entry name" value="MITOCHONDRIAL BASIC AMINO ACIDS TRANSPORTER-RELATED"/>
    <property type="match status" value="1"/>
</dbReference>
<comment type="subcellular location">
    <subcellularLocation>
        <location evidence="1">Mitochondrion membrane</location>
        <topology evidence="1">Multi-pass membrane protein</topology>
    </subcellularLocation>
</comment>
<evidence type="ECO:0000256" key="11">
    <source>
        <dbReference type="SAM" id="MobiDB-lite"/>
    </source>
</evidence>
<keyword evidence="8 9" id="KW-0472">Membrane</keyword>
<feature type="region of interest" description="Disordered" evidence="11">
    <location>
        <begin position="1"/>
        <end position="23"/>
    </location>
</feature>
<protein>
    <submittedName>
        <fullName evidence="12">Mitochondrial arginine transporter</fullName>
    </submittedName>
</protein>
<dbReference type="Proteomes" id="UP000247498">
    <property type="component" value="Unassembled WGS sequence"/>
</dbReference>
<keyword evidence="4 9" id="KW-0812">Transmembrane</keyword>
<dbReference type="GO" id="GO:0031966">
    <property type="term" value="C:mitochondrial membrane"/>
    <property type="evidence" value="ECO:0007669"/>
    <property type="project" value="UniProtKB-SubCell"/>
</dbReference>
<dbReference type="InterPro" id="IPR050567">
    <property type="entry name" value="Mitochondrial_Carrier"/>
</dbReference>
<proteinExistence type="inferred from homology"/>
<evidence type="ECO:0000256" key="6">
    <source>
        <dbReference type="ARBA" id="ARBA00022989"/>
    </source>
</evidence>
<dbReference type="STRING" id="307507.A0A2V0PFJ7"/>
<feature type="repeat" description="Solcar" evidence="9">
    <location>
        <begin position="23"/>
        <end position="108"/>
    </location>
</feature>
<evidence type="ECO:0000256" key="10">
    <source>
        <dbReference type="RuleBase" id="RU000488"/>
    </source>
</evidence>
<dbReference type="InterPro" id="IPR018108">
    <property type="entry name" value="MCP_transmembrane"/>
</dbReference>
<comment type="caution">
    <text evidence="12">The sequence shown here is derived from an EMBL/GenBank/DDBJ whole genome shotgun (WGS) entry which is preliminary data.</text>
</comment>
<feature type="repeat" description="Solcar" evidence="9">
    <location>
        <begin position="316"/>
        <end position="404"/>
    </location>
</feature>
<evidence type="ECO:0000256" key="3">
    <source>
        <dbReference type="ARBA" id="ARBA00022448"/>
    </source>
</evidence>
<evidence type="ECO:0000256" key="9">
    <source>
        <dbReference type="PROSITE-ProRule" id="PRU00282"/>
    </source>
</evidence>
<dbReference type="SUPFAM" id="SSF103506">
    <property type="entry name" value="Mitochondrial carrier"/>
    <property type="match status" value="1"/>
</dbReference>
<evidence type="ECO:0000313" key="12">
    <source>
        <dbReference type="EMBL" id="GBF97772.1"/>
    </source>
</evidence>
<keyword evidence="6" id="KW-1133">Transmembrane helix</keyword>
<dbReference type="GO" id="GO:0022857">
    <property type="term" value="F:transmembrane transporter activity"/>
    <property type="evidence" value="ECO:0007669"/>
    <property type="project" value="TreeGrafter"/>
</dbReference>
<dbReference type="PANTHER" id="PTHR45624:SF10">
    <property type="entry name" value="SLC (SOLUTE CARRIER) HOMOLOG"/>
    <property type="match status" value="1"/>
</dbReference>
<dbReference type="OrthoDB" id="193856at2759"/>
<feature type="compositionally biased region" description="Low complexity" evidence="11">
    <location>
        <begin position="281"/>
        <end position="310"/>
    </location>
</feature>
<dbReference type="InterPro" id="IPR023395">
    <property type="entry name" value="MCP_dom_sf"/>
</dbReference>
<keyword evidence="13" id="KW-1185">Reference proteome</keyword>
<name>A0A2V0PFJ7_9CHLO</name>
<keyword evidence="5" id="KW-0677">Repeat</keyword>
<feature type="region of interest" description="Disordered" evidence="11">
    <location>
        <begin position="224"/>
        <end position="315"/>
    </location>
</feature>
<evidence type="ECO:0000256" key="4">
    <source>
        <dbReference type="ARBA" id="ARBA00022692"/>
    </source>
</evidence>
<dbReference type="PROSITE" id="PS50920">
    <property type="entry name" value="SOLCAR"/>
    <property type="match status" value="3"/>
</dbReference>
<feature type="repeat" description="Solcar" evidence="9">
    <location>
        <begin position="116"/>
        <end position="205"/>
    </location>
</feature>
<dbReference type="AlphaFoldDB" id="A0A2V0PFJ7"/>
<evidence type="ECO:0000256" key="1">
    <source>
        <dbReference type="ARBA" id="ARBA00004225"/>
    </source>
</evidence>
<comment type="similarity">
    <text evidence="2 10">Belongs to the mitochondrial carrier (TC 2.A.29) family.</text>
</comment>
<dbReference type="Pfam" id="PF00153">
    <property type="entry name" value="Mito_carr"/>
    <property type="match status" value="3"/>
</dbReference>
<feature type="compositionally biased region" description="Gly residues" evidence="11">
    <location>
        <begin position="231"/>
        <end position="257"/>
    </location>
</feature>
<accession>A0A2V0PFJ7</accession>
<keyword evidence="7" id="KW-0496">Mitochondrion</keyword>
<evidence type="ECO:0000256" key="5">
    <source>
        <dbReference type="ARBA" id="ARBA00022737"/>
    </source>
</evidence>
<evidence type="ECO:0000256" key="8">
    <source>
        <dbReference type="ARBA" id="ARBA00023136"/>
    </source>
</evidence>
<sequence length="419" mass="40894">MEGEQELVLSAHPGQEPQGGWGGQARRDFIAGAVGGMAGVVAGQPLDTLRIRLQQRGCAARTAAGAWAAMRAGAEGARGLFRGMSYPLYTTALQNAVTFQAQRAGERTLAAAGAQPGLLATCGAGMFAGAVQTFISSPVELLKIRLQLQRARPGAADYVGPLGMLRRVVAQEGAAGLLRGCGVTLLRDTPSYGFYFVIYAAACSGLEPLAARLARGGAGTAACSAAEAPDRGGGGGGEDGGGAGAGSGGGGRGGDGRGIASDGEDQSSSSSALGQGGSSGRDGTSNSGTTSSSSSTSSSTSSGTSSSSSGGPSGGGSAAVQLLAGGLAGMLAWLSVYPLDLIKSRIQAQPAAASQYAGAWDCAVRSFREEGGAAVFTRGLGATLGRAFVVNAAIFACFEATIAAMAGAPAPAGAAAAAA</sequence>
<keyword evidence="3 10" id="KW-0813">Transport</keyword>
<gene>
    <name evidence="12" type="ORF">Rsub_10197</name>
</gene>
<evidence type="ECO:0000256" key="7">
    <source>
        <dbReference type="ARBA" id="ARBA00023128"/>
    </source>
</evidence>
<dbReference type="InParanoid" id="A0A2V0PFJ7"/>
<organism evidence="12 13">
    <name type="scientific">Raphidocelis subcapitata</name>
    <dbReference type="NCBI Taxonomy" id="307507"/>
    <lineage>
        <taxon>Eukaryota</taxon>
        <taxon>Viridiplantae</taxon>
        <taxon>Chlorophyta</taxon>
        <taxon>core chlorophytes</taxon>
        <taxon>Chlorophyceae</taxon>
        <taxon>CS clade</taxon>
        <taxon>Sphaeropleales</taxon>
        <taxon>Selenastraceae</taxon>
        <taxon>Raphidocelis</taxon>
    </lineage>
</organism>
<evidence type="ECO:0000256" key="2">
    <source>
        <dbReference type="ARBA" id="ARBA00006375"/>
    </source>
</evidence>
<dbReference type="EMBL" id="BDRX01000107">
    <property type="protein sequence ID" value="GBF97772.1"/>
    <property type="molecule type" value="Genomic_DNA"/>
</dbReference>